<reference evidence="1 2" key="1">
    <citation type="journal article" date="2021" name="Hortic Res">
        <title>High-quality reference genome and annotation aids understanding of berry development for evergreen blueberry (Vaccinium darrowii).</title>
        <authorList>
            <person name="Yu J."/>
            <person name="Hulse-Kemp A.M."/>
            <person name="Babiker E."/>
            <person name="Staton M."/>
        </authorList>
    </citation>
    <scope>NUCLEOTIDE SEQUENCE [LARGE SCALE GENOMIC DNA]</scope>
    <source>
        <strain evidence="2">cv. NJ 8807/NJ 8810</strain>
        <tissue evidence="1">Young leaf</tissue>
    </source>
</reference>
<proteinExistence type="predicted"/>
<gene>
    <name evidence="1" type="ORF">Vadar_026433</name>
</gene>
<protein>
    <submittedName>
        <fullName evidence="1">Uncharacterized protein</fullName>
    </submittedName>
</protein>
<sequence length="232" mass="25432">MGRSPCCDKTKVKRGPWSPQEDSTLKNYIHKFGTGGNWIALPHKAGLERCGKSCRLRWSVIASHLPGRTDNDVKNYWNTKLKKKFLALNTNHAIKFSSTVPAPPNFAPKLENYYSHVSNNNHYQQNPGLQRELPVSNPVQVSCLPRLMEIPEQVGPSEASSISGFGNKYGFWSENGGGGGGDGGFWSENGGGEDDGFLMDLMESGFSHSNPLNGFDFQEKTSGVCPNLANPL</sequence>
<dbReference type="Proteomes" id="UP000828048">
    <property type="component" value="Chromosome 8"/>
</dbReference>
<name>A0ACB7YG87_9ERIC</name>
<evidence type="ECO:0000313" key="2">
    <source>
        <dbReference type="Proteomes" id="UP000828048"/>
    </source>
</evidence>
<organism evidence="1 2">
    <name type="scientific">Vaccinium darrowii</name>
    <dbReference type="NCBI Taxonomy" id="229202"/>
    <lineage>
        <taxon>Eukaryota</taxon>
        <taxon>Viridiplantae</taxon>
        <taxon>Streptophyta</taxon>
        <taxon>Embryophyta</taxon>
        <taxon>Tracheophyta</taxon>
        <taxon>Spermatophyta</taxon>
        <taxon>Magnoliopsida</taxon>
        <taxon>eudicotyledons</taxon>
        <taxon>Gunneridae</taxon>
        <taxon>Pentapetalae</taxon>
        <taxon>asterids</taxon>
        <taxon>Ericales</taxon>
        <taxon>Ericaceae</taxon>
        <taxon>Vaccinioideae</taxon>
        <taxon>Vaccinieae</taxon>
        <taxon>Vaccinium</taxon>
    </lineage>
</organism>
<comment type="caution">
    <text evidence="1">The sequence shown here is derived from an EMBL/GenBank/DDBJ whole genome shotgun (WGS) entry which is preliminary data.</text>
</comment>
<dbReference type="EMBL" id="CM037158">
    <property type="protein sequence ID" value="KAH7852565.1"/>
    <property type="molecule type" value="Genomic_DNA"/>
</dbReference>
<accession>A0ACB7YG87</accession>
<evidence type="ECO:0000313" key="1">
    <source>
        <dbReference type="EMBL" id="KAH7852565.1"/>
    </source>
</evidence>
<keyword evidence="2" id="KW-1185">Reference proteome</keyword>